<comment type="domain">
    <text evidence="7">The BAR domain mediates homodimerization, it can neither bind membrane nor impart curvature, but instead requires the neighboring PH domain to achieve these functions.</text>
</comment>
<keyword evidence="4 5" id="KW-0040">ANK repeat</keyword>
<dbReference type="InterPro" id="IPR027267">
    <property type="entry name" value="AH/BAR_dom_sf"/>
</dbReference>
<feature type="repeat" description="ANK" evidence="5">
    <location>
        <begin position="547"/>
        <end position="579"/>
    </location>
</feature>
<evidence type="ECO:0000256" key="8">
    <source>
        <dbReference type="SAM" id="MobiDB-lite"/>
    </source>
</evidence>
<dbReference type="InterPro" id="IPR038508">
    <property type="entry name" value="ArfGAP_dom_sf"/>
</dbReference>
<dbReference type="AlphaFoldDB" id="A0A8C5F955"/>
<feature type="domain" description="PH" evidence="9">
    <location>
        <begin position="217"/>
        <end position="311"/>
    </location>
</feature>
<dbReference type="PANTHER" id="PTHR23180">
    <property type="entry name" value="CENTAURIN/ARF"/>
    <property type="match status" value="1"/>
</dbReference>
<dbReference type="OMA" id="QYCAHSK"/>
<dbReference type="InterPro" id="IPR037278">
    <property type="entry name" value="ARFGAP/RecO"/>
</dbReference>
<gene>
    <name evidence="11" type="primary">acap1</name>
</gene>
<dbReference type="Gene3D" id="1.10.220.150">
    <property type="entry name" value="Arf GTPase activating protein"/>
    <property type="match status" value="1"/>
</dbReference>
<feature type="repeat" description="ANK" evidence="5">
    <location>
        <begin position="580"/>
        <end position="612"/>
    </location>
</feature>
<feature type="compositionally biased region" description="Basic and acidic residues" evidence="8">
    <location>
        <begin position="315"/>
        <end position="328"/>
    </location>
</feature>
<evidence type="ECO:0000313" key="11">
    <source>
        <dbReference type="Ensembl" id="ENSGMOP00000018115.2"/>
    </source>
</evidence>
<organism evidence="11 12">
    <name type="scientific">Gadus morhua</name>
    <name type="common">Atlantic cod</name>
    <dbReference type="NCBI Taxonomy" id="8049"/>
    <lineage>
        <taxon>Eukaryota</taxon>
        <taxon>Metazoa</taxon>
        <taxon>Chordata</taxon>
        <taxon>Craniata</taxon>
        <taxon>Vertebrata</taxon>
        <taxon>Euteleostomi</taxon>
        <taxon>Actinopterygii</taxon>
        <taxon>Neopterygii</taxon>
        <taxon>Teleostei</taxon>
        <taxon>Neoteleostei</taxon>
        <taxon>Acanthomorphata</taxon>
        <taxon>Zeiogadaria</taxon>
        <taxon>Gadariae</taxon>
        <taxon>Gadiformes</taxon>
        <taxon>Gadoidei</taxon>
        <taxon>Gadidae</taxon>
        <taxon>Gadus</taxon>
    </lineage>
</organism>
<evidence type="ECO:0000256" key="4">
    <source>
        <dbReference type="ARBA" id="ARBA00023043"/>
    </source>
</evidence>
<dbReference type="PROSITE" id="PS50088">
    <property type="entry name" value="ANK_REPEAT"/>
    <property type="match status" value="2"/>
</dbReference>
<dbReference type="Pfam" id="PF16746">
    <property type="entry name" value="BAR_3"/>
    <property type="match status" value="1"/>
</dbReference>
<evidence type="ECO:0000256" key="7">
    <source>
        <dbReference type="RuleBase" id="RU369028"/>
    </source>
</evidence>
<evidence type="ECO:0000256" key="1">
    <source>
        <dbReference type="ARBA" id="ARBA00022723"/>
    </source>
</evidence>
<dbReference type="Gene3D" id="2.30.29.30">
    <property type="entry name" value="Pleckstrin-homology domain (PH domain)/Phosphotyrosine-binding domain (PTB)"/>
    <property type="match status" value="1"/>
</dbReference>
<feature type="compositionally biased region" description="Acidic residues" evidence="8">
    <location>
        <begin position="498"/>
        <end position="508"/>
    </location>
</feature>
<comment type="subcellular location">
    <subcellularLocation>
        <location evidence="7">Endosome membrane</location>
        <topology evidence="7">Peripheral membrane protein</topology>
    </subcellularLocation>
</comment>
<reference evidence="11" key="2">
    <citation type="submission" date="2025-09" db="UniProtKB">
        <authorList>
            <consortium name="Ensembl"/>
        </authorList>
    </citation>
    <scope>IDENTIFICATION</scope>
</reference>
<accession>A0A8C5F955</accession>
<dbReference type="SUPFAM" id="SSF57863">
    <property type="entry name" value="ArfGap/RecO-like zinc finger"/>
    <property type="match status" value="1"/>
</dbReference>
<comment type="domain">
    <text evidence="7">PH domain binds phospholipids including phosphatidic acid, phosphatidylinositol 3-phosphate, phosphatidylinositol 3,5-bisphosphate (PIP2) and phosphatidylinositol 3,4,5-trisphosphate (PIP3). May mediate protein binding to PIP2 or PIP3 containing membranes.</text>
</comment>
<dbReference type="GO" id="GO:0005096">
    <property type="term" value="F:GTPase activator activity"/>
    <property type="evidence" value="ECO:0007669"/>
    <property type="project" value="UniProtKB-KW"/>
</dbReference>
<keyword evidence="12" id="KW-1185">Reference proteome</keyword>
<dbReference type="PROSITE" id="PS50115">
    <property type="entry name" value="ARFGAP"/>
    <property type="match status" value="1"/>
</dbReference>
<comment type="activity regulation">
    <text evidence="7">GAP activity stimulated by phosphatidylinositol 4,5-bisphosphate (PIP2) and phosphatidic acid.</text>
</comment>
<evidence type="ECO:0000259" key="9">
    <source>
        <dbReference type="PROSITE" id="PS50003"/>
    </source>
</evidence>
<evidence type="ECO:0000256" key="6">
    <source>
        <dbReference type="PROSITE-ProRule" id="PRU00288"/>
    </source>
</evidence>
<protein>
    <recommendedName>
        <fullName evidence="7">Arf-GAP with coiled-coil, ANK repeat and PH domain-containing protein</fullName>
        <shortName evidence="7">Cnt-b</shortName>
    </recommendedName>
    <alternativeName>
        <fullName evidence="7">Centaurin-beta</fullName>
    </alternativeName>
</protein>
<dbReference type="CDD" id="cd13250">
    <property type="entry name" value="PH_ACAP"/>
    <property type="match status" value="1"/>
</dbReference>
<dbReference type="GO" id="GO:0010008">
    <property type="term" value="C:endosome membrane"/>
    <property type="evidence" value="ECO:0007669"/>
    <property type="project" value="UniProtKB-SubCell"/>
</dbReference>
<keyword evidence="3 7" id="KW-0862">Zinc</keyword>
<dbReference type="GeneTree" id="ENSGT00940000160289"/>
<dbReference type="PROSITE" id="PS50003">
    <property type="entry name" value="PH_DOMAIN"/>
    <property type="match status" value="1"/>
</dbReference>
<dbReference type="InterPro" id="IPR002110">
    <property type="entry name" value="Ankyrin_rpt"/>
</dbReference>
<comment type="function">
    <text evidence="7">GTPase-activating protein for the ADP ribosylation factor family.</text>
</comment>
<dbReference type="Pfam" id="PF00169">
    <property type="entry name" value="PH"/>
    <property type="match status" value="1"/>
</dbReference>
<dbReference type="PANTHER" id="PTHR23180:SF197">
    <property type="entry name" value="ARF-GAP WITH COILED-COIL, ANK REPEAT AND PH DOMAIN-CONTAINING PROTEIN 1"/>
    <property type="match status" value="1"/>
</dbReference>
<dbReference type="Proteomes" id="UP000694546">
    <property type="component" value="Chromosome 17"/>
</dbReference>
<dbReference type="InterPro" id="IPR001849">
    <property type="entry name" value="PH_domain"/>
</dbReference>
<dbReference type="InterPro" id="IPR004148">
    <property type="entry name" value="BAR_dom"/>
</dbReference>
<dbReference type="SUPFAM" id="SSF103657">
    <property type="entry name" value="BAR/IMD domain-like"/>
    <property type="match status" value="1"/>
</dbReference>
<dbReference type="InterPro" id="IPR036770">
    <property type="entry name" value="Ankyrin_rpt-contain_sf"/>
</dbReference>
<evidence type="ECO:0000259" key="10">
    <source>
        <dbReference type="PROSITE" id="PS50115"/>
    </source>
</evidence>
<dbReference type="InterPro" id="IPR001164">
    <property type="entry name" value="ArfGAP_dom"/>
</dbReference>
<reference evidence="11" key="1">
    <citation type="submission" date="2025-08" db="UniProtKB">
        <authorList>
            <consortium name="Ensembl"/>
        </authorList>
    </citation>
    <scope>IDENTIFICATION</scope>
</reference>
<keyword evidence="7" id="KW-0343">GTPase activation</keyword>
<evidence type="ECO:0000256" key="5">
    <source>
        <dbReference type="PROSITE-ProRule" id="PRU00023"/>
    </source>
</evidence>
<feature type="region of interest" description="Disordered" evidence="8">
    <location>
        <begin position="471"/>
        <end position="509"/>
    </location>
</feature>
<dbReference type="SMART" id="SM00248">
    <property type="entry name" value="ANK"/>
    <property type="match status" value="3"/>
</dbReference>
<feature type="compositionally biased region" description="Gly residues" evidence="8">
    <location>
        <begin position="334"/>
        <end position="344"/>
    </location>
</feature>
<dbReference type="PROSITE" id="PS50297">
    <property type="entry name" value="ANK_REP_REGION"/>
    <property type="match status" value="2"/>
</dbReference>
<dbReference type="SMART" id="SM00105">
    <property type="entry name" value="ArfGap"/>
    <property type="match status" value="1"/>
</dbReference>
<dbReference type="PRINTS" id="PR00405">
    <property type="entry name" value="REVINTRACTNG"/>
</dbReference>
<proteinExistence type="predicted"/>
<dbReference type="SUPFAM" id="SSF48403">
    <property type="entry name" value="Ankyrin repeat"/>
    <property type="match status" value="1"/>
</dbReference>
<dbReference type="SUPFAM" id="SSF50729">
    <property type="entry name" value="PH domain-like"/>
    <property type="match status" value="1"/>
</dbReference>
<dbReference type="Gene3D" id="1.20.1270.60">
    <property type="entry name" value="Arfaptin homology (AH) domain/BAR domain"/>
    <property type="match status" value="1"/>
</dbReference>
<dbReference type="Pfam" id="PF12796">
    <property type="entry name" value="Ank_2"/>
    <property type="match status" value="1"/>
</dbReference>
<feature type="domain" description="Arf-GAP" evidence="10">
    <location>
        <begin position="350"/>
        <end position="472"/>
    </location>
</feature>
<feature type="region of interest" description="Disordered" evidence="8">
    <location>
        <begin position="313"/>
        <end position="349"/>
    </location>
</feature>
<dbReference type="Pfam" id="PF01412">
    <property type="entry name" value="ArfGap"/>
    <property type="match status" value="1"/>
</dbReference>
<dbReference type="SMART" id="SM00233">
    <property type="entry name" value="PH"/>
    <property type="match status" value="1"/>
</dbReference>
<evidence type="ECO:0000313" key="12">
    <source>
        <dbReference type="Proteomes" id="UP000694546"/>
    </source>
</evidence>
<dbReference type="CDD" id="cd08852">
    <property type="entry name" value="ArfGap_ACAP1"/>
    <property type="match status" value="1"/>
</dbReference>
<name>A0A8C5F955_GADMO</name>
<keyword evidence="2 6" id="KW-0863">Zinc-finger</keyword>
<dbReference type="InterPro" id="IPR045258">
    <property type="entry name" value="ACAP1/2/3-like"/>
</dbReference>
<dbReference type="InterPro" id="IPR011993">
    <property type="entry name" value="PH-like_dom_sf"/>
</dbReference>
<keyword evidence="7" id="KW-0967">Endosome</keyword>
<evidence type="ECO:0000256" key="3">
    <source>
        <dbReference type="ARBA" id="ARBA00022833"/>
    </source>
</evidence>
<dbReference type="Gene3D" id="1.25.40.20">
    <property type="entry name" value="Ankyrin repeat-containing domain"/>
    <property type="match status" value="1"/>
</dbReference>
<sequence length="684" mass="76650">MSTSLIKQCHNMLEAGKVYCHTSKSFVNGLQELGRHYSSDNLMKVSEVISATQETVRMKLQSFVKEDVRKFKEVRKEFERSSESLEGALLKNAQVARGKPHEVDEASNSLLSARKTFRSEALDYVLEINVIEAKKKTDILLVMLSLIEAQAQFFQYGHKSLSELEDFKRSLGEEHTQSVLNSAREKRDMEQRHAAIKKKDMSYDDSIMDFNAEAANGIVMEGYLYKRASNAFKTWSRRWFSIQKNQLVYQKKFKDQPTVVVEDLRLCTVKPSSDERRFCFEVVSPSKSCLMQADTERQQQAWMRAVQNSIASAFQERREDPHSPRERCNSTSSGVGGGLPGEPGEGPARRDALDEVQAIAGNKQCCDCGEAGPDWASINLGITLCIVCSGIHRSLGVHFSKVRSLTLDSWEPELIKLMCELGNDAINRIYEARIQEITIKKPHPTSPRGDKETWIRSKYVEKKFIQKLPEAGGGGLPLLRRASGRRTRDPPPHRFNNPEEEEEEEEDLSTLHPGALLYRSAGRPNFLVMADALAHGADVNWLNAAKDSRSPLLQAVTANSLAACEFLLQNGASVNQADAHGRGPLHHATVLGHTGLVCLFLKRGADYNAKDKYQKDPIGIAVENANADIVTLLRIAKMNKEMRETEGGFGQSGDATYQDIFRDFSHMASNNPEKLKRRSADPKS</sequence>
<keyword evidence="7" id="KW-0677">Repeat</keyword>
<dbReference type="Ensembl" id="ENSGMOT00000018562.2">
    <property type="protein sequence ID" value="ENSGMOP00000018115.2"/>
    <property type="gene ID" value="ENSGMOG00000016844.2"/>
</dbReference>
<evidence type="ECO:0000256" key="2">
    <source>
        <dbReference type="ARBA" id="ARBA00022771"/>
    </source>
</evidence>
<keyword evidence="1 7" id="KW-0479">Metal-binding</keyword>
<dbReference type="GO" id="GO:0008270">
    <property type="term" value="F:zinc ion binding"/>
    <property type="evidence" value="ECO:0007669"/>
    <property type="project" value="UniProtKB-KW"/>
</dbReference>